<name>A0AA96V4B7_9EURY</name>
<dbReference type="Proteomes" id="UP001303587">
    <property type="component" value="Chromosome"/>
</dbReference>
<dbReference type="CDD" id="cd17492">
    <property type="entry name" value="toxin_CptN"/>
    <property type="match status" value="1"/>
</dbReference>
<sequence length="160" mass="18946">MSGCFYFISNKFYEDFPDKTLMKNKESMGGCLHDRPCFFAFPDSDHPEIFWLIPISSQIEKYKVIYEDKVKKYGFCNTIYFCNLLGYEKAFLIQNMFPITAKYIVETYVHPHTHKDVHVKPHDEKILIRKAKEVLRAYRNGKILIFTDIHLIESGLFSQK</sequence>
<dbReference type="GeneID" id="89229936"/>
<dbReference type="InterPro" id="IPR053735">
    <property type="entry name" value="Type_III_TA_endoRNase"/>
</dbReference>
<dbReference type="EMBL" id="CP131060">
    <property type="protein sequence ID" value="WNY25275.1"/>
    <property type="molecule type" value="Genomic_DNA"/>
</dbReference>
<dbReference type="RefSeq" id="WP_338103311.1">
    <property type="nucleotide sequence ID" value="NZ_CP131060.1"/>
</dbReference>
<gene>
    <name evidence="1" type="ORF">MsAc7_08210</name>
</gene>
<organism evidence="1 2">
    <name type="scientific">Methanolapillus millepedarum</name>
    <dbReference type="NCBI Taxonomy" id="3028296"/>
    <lineage>
        <taxon>Archaea</taxon>
        <taxon>Methanobacteriati</taxon>
        <taxon>Methanobacteriota</taxon>
        <taxon>Stenosarchaea group</taxon>
        <taxon>Methanomicrobia</taxon>
        <taxon>Methanosarcinales</taxon>
        <taxon>Methanosarcinaceae</taxon>
        <taxon>Methanolapillus</taxon>
    </lineage>
</organism>
<evidence type="ECO:0000313" key="2">
    <source>
        <dbReference type="Proteomes" id="UP001303587"/>
    </source>
</evidence>
<dbReference type="AlphaFoldDB" id="A0AA96V4B7"/>
<proteinExistence type="predicted"/>
<protein>
    <submittedName>
        <fullName evidence="1">Uncharacterized protein</fullName>
    </submittedName>
</protein>
<keyword evidence="2" id="KW-1185">Reference proteome</keyword>
<dbReference type="InterPro" id="IPR058108">
    <property type="entry name" value="CptIN-like"/>
</dbReference>
<evidence type="ECO:0000313" key="1">
    <source>
        <dbReference type="EMBL" id="WNY25275.1"/>
    </source>
</evidence>
<reference evidence="1 2" key="1">
    <citation type="submission" date="2023-07" db="EMBL/GenBank/DDBJ databases">
        <title>Closed genoem sequence of Methanosarcinaceae archaeon Ac7.</title>
        <authorList>
            <person name="Poehlein A."/>
            <person name="Protasov E."/>
            <person name="Platt K."/>
            <person name="Reeh H."/>
            <person name="Daniel R."/>
            <person name="Brune A."/>
        </authorList>
    </citation>
    <scope>NUCLEOTIDE SEQUENCE [LARGE SCALE GENOMIC DNA]</scope>
    <source>
        <strain evidence="1 2">Ac7</strain>
    </source>
</reference>
<dbReference type="Gene3D" id="3.10.129.130">
    <property type="match status" value="1"/>
</dbReference>
<accession>A0AA96V4B7</accession>
<dbReference type="NCBIfam" id="NF047359">
    <property type="entry name" value="CptIN"/>
    <property type="match status" value="1"/>
</dbReference>